<dbReference type="EMBL" id="LMWN01000061">
    <property type="protein sequence ID" value="KUM99755.1"/>
    <property type="molecule type" value="Genomic_DNA"/>
</dbReference>
<gene>
    <name evidence="1" type="ORF">AQI95_37580</name>
</gene>
<accession>A0A117PZD5</accession>
<sequence length="101" mass="10919">MICVGAAHAHTDGPKRDCKITTQGDTICTRKSETRIDKHGKHIVHQAQDCSVADRPRLVLPDGELLGGGSKNVGPVVNCSNELKLPKGFKKPHFAGPHIEF</sequence>
<evidence type="ECO:0000313" key="2">
    <source>
        <dbReference type="Proteomes" id="UP000053127"/>
    </source>
</evidence>
<proteinExistence type="predicted"/>
<comment type="caution">
    <text evidence="1">The sequence shown here is derived from an EMBL/GenBank/DDBJ whole genome shotgun (WGS) entry which is preliminary data.</text>
</comment>
<evidence type="ECO:0000313" key="1">
    <source>
        <dbReference type="EMBL" id="KUM99755.1"/>
    </source>
</evidence>
<name>A0A117PZD5_9ACTN</name>
<keyword evidence="2" id="KW-1185">Reference proteome</keyword>
<dbReference type="AlphaFoldDB" id="A0A117PZD5"/>
<dbReference type="OrthoDB" id="4236437at2"/>
<organism evidence="1 2">
    <name type="scientific">Streptomyces yokosukanensis</name>
    <dbReference type="NCBI Taxonomy" id="67386"/>
    <lineage>
        <taxon>Bacteria</taxon>
        <taxon>Bacillati</taxon>
        <taxon>Actinomycetota</taxon>
        <taxon>Actinomycetes</taxon>
        <taxon>Kitasatosporales</taxon>
        <taxon>Streptomycetaceae</taxon>
        <taxon>Streptomyces</taxon>
    </lineage>
</organism>
<reference evidence="1 2" key="1">
    <citation type="submission" date="2015-10" db="EMBL/GenBank/DDBJ databases">
        <title>Draft genome sequence of Streptomyces yokosukanensis DSM 40224, type strain for the species Streptomyces yokosukanensis.</title>
        <authorList>
            <person name="Ruckert C."/>
            <person name="Winkler A."/>
            <person name="Kalinowski J."/>
            <person name="Kampfer P."/>
            <person name="Glaeser S."/>
        </authorList>
    </citation>
    <scope>NUCLEOTIDE SEQUENCE [LARGE SCALE GENOMIC DNA]</scope>
    <source>
        <strain evidence="1 2">DSM 40224</strain>
    </source>
</reference>
<protein>
    <submittedName>
        <fullName evidence="1">Uncharacterized protein</fullName>
    </submittedName>
</protein>
<dbReference type="Proteomes" id="UP000053127">
    <property type="component" value="Unassembled WGS sequence"/>
</dbReference>